<comment type="caution">
    <text evidence="1">The sequence shown here is derived from an EMBL/GenBank/DDBJ whole genome shotgun (WGS) entry which is preliminary data.</text>
</comment>
<gene>
    <name evidence="1" type="ORF">C4E15_14610</name>
</gene>
<sequence>MKWMLSASMQEFYNLAGEPEDRLPADCVEVSSAVAEKLLGELESGDRLLIVQEDGRPSTVPRIVFSPSELMFFHTGINSAAAIPSDSVPVSVSLANDIQAQLALGRVIAANPDGQPITLPRPPEPQEAVAARVLAQRDALLAEAAIRIAPLQDAVDLGIPLAGDEARLQAWKRYRIALNRVESNAGFPRNVSWPTRPEAVV</sequence>
<name>A0A2S5GQX3_9BURK</name>
<proteinExistence type="predicted"/>
<evidence type="ECO:0000313" key="1">
    <source>
        <dbReference type="EMBL" id="PPA75338.1"/>
    </source>
</evidence>
<reference evidence="1 2" key="1">
    <citation type="submission" date="2018-02" db="EMBL/GenBank/DDBJ databases">
        <title>Draft Genome of Achromobacter spanius stain 6.</title>
        <authorList>
            <person name="Gunasekera T.S."/>
            <person name="Radwan O."/>
            <person name="Ruiz O.N."/>
        </authorList>
    </citation>
    <scope>NUCLEOTIDE SEQUENCE [LARGE SCALE GENOMIC DNA]</scope>
    <source>
        <strain evidence="1 2">6</strain>
    </source>
</reference>
<dbReference type="RefSeq" id="WP_104144021.1">
    <property type="nucleotide sequence ID" value="NZ_PREU01000006.1"/>
</dbReference>
<accession>A0A2S5GQX3</accession>
<dbReference type="Pfam" id="PF02413">
    <property type="entry name" value="Caudo_TAP"/>
    <property type="match status" value="1"/>
</dbReference>
<dbReference type="InterPro" id="IPR003458">
    <property type="entry name" value="Phage_T4_Gp38_tail_assem"/>
</dbReference>
<organism evidence="1 2">
    <name type="scientific">Achromobacter spanius</name>
    <dbReference type="NCBI Taxonomy" id="217203"/>
    <lineage>
        <taxon>Bacteria</taxon>
        <taxon>Pseudomonadati</taxon>
        <taxon>Pseudomonadota</taxon>
        <taxon>Betaproteobacteria</taxon>
        <taxon>Burkholderiales</taxon>
        <taxon>Alcaligenaceae</taxon>
        <taxon>Achromobacter</taxon>
    </lineage>
</organism>
<evidence type="ECO:0008006" key="3">
    <source>
        <dbReference type="Google" id="ProtNLM"/>
    </source>
</evidence>
<protein>
    <recommendedName>
        <fullName evidence="3">Tail fiber assembly protein</fullName>
    </recommendedName>
</protein>
<dbReference type="Proteomes" id="UP000239990">
    <property type="component" value="Unassembled WGS sequence"/>
</dbReference>
<evidence type="ECO:0000313" key="2">
    <source>
        <dbReference type="Proteomes" id="UP000239990"/>
    </source>
</evidence>
<dbReference type="EMBL" id="PREU01000006">
    <property type="protein sequence ID" value="PPA75338.1"/>
    <property type="molecule type" value="Genomic_DNA"/>
</dbReference>
<dbReference type="OrthoDB" id="8660792at2"/>
<dbReference type="AlphaFoldDB" id="A0A2S5GQX3"/>